<dbReference type="PANTHER" id="PTHR18966">
    <property type="entry name" value="IONOTROPIC GLUTAMATE RECEPTOR"/>
    <property type="match status" value="1"/>
</dbReference>
<dbReference type="SMART" id="SM00062">
    <property type="entry name" value="PBPb"/>
    <property type="match status" value="1"/>
</dbReference>
<feature type="transmembrane region" description="Helical" evidence="10">
    <location>
        <begin position="212"/>
        <end position="236"/>
    </location>
</feature>
<keyword evidence="4 10" id="KW-1133">Transmembrane helix</keyword>
<keyword evidence="7" id="KW-0675">Receptor</keyword>
<evidence type="ECO:0000256" key="5">
    <source>
        <dbReference type="ARBA" id="ARBA00023065"/>
    </source>
</evidence>
<evidence type="ECO:0000259" key="12">
    <source>
        <dbReference type="SMART" id="SM00062"/>
    </source>
</evidence>
<dbReference type="RefSeq" id="WP_192030273.1">
    <property type="nucleotide sequence ID" value="NZ_JACYTR010000033.1"/>
</dbReference>
<feature type="transmembrane region" description="Helical" evidence="10">
    <location>
        <begin position="146"/>
        <end position="167"/>
    </location>
</feature>
<keyword evidence="8" id="KW-0325">Glycoprotein</keyword>
<keyword evidence="11" id="KW-0732">Signal</keyword>
<keyword evidence="2" id="KW-0813">Transport</keyword>
<evidence type="ECO:0000313" key="14">
    <source>
        <dbReference type="Proteomes" id="UP000613768"/>
    </source>
</evidence>
<dbReference type="EMBL" id="JACYTR010000033">
    <property type="protein sequence ID" value="MBD8526854.1"/>
    <property type="molecule type" value="Genomic_DNA"/>
</dbReference>
<protein>
    <submittedName>
        <fullName evidence="13">Transporter substrate-binding domain-containing protein</fullName>
    </submittedName>
</protein>
<keyword evidence="5" id="KW-0406">Ion transport</keyword>
<keyword evidence="6 10" id="KW-0472">Membrane</keyword>
<evidence type="ECO:0000256" key="8">
    <source>
        <dbReference type="ARBA" id="ARBA00023180"/>
    </source>
</evidence>
<keyword evidence="14" id="KW-1185">Reference proteome</keyword>
<dbReference type="Pfam" id="PF00060">
    <property type="entry name" value="Lig_chan"/>
    <property type="match status" value="1"/>
</dbReference>
<evidence type="ECO:0000256" key="9">
    <source>
        <dbReference type="ARBA" id="ARBA00023303"/>
    </source>
</evidence>
<dbReference type="SUPFAM" id="SSF81324">
    <property type="entry name" value="Voltage-gated potassium channels"/>
    <property type="match status" value="1"/>
</dbReference>
<evidence type="ECO:0000256" key="4">
    <source>
        <dbReference type="ARBA" id="ARBA00022989"/>
    </source>
</evidence>
<sequence>MKRWLWHACLLLGGAAAAGADEVPDQVVLEVGLRLTAPFVMQADELSSAVDAPPQYSGLALELWEEIAAENGWRYRYRPLPLSDLFDQLERGEIDLAVGGLSITEAREQRVDFSHPFLSDGLGIAVKAEPGLSLGGLARRLWQGGFLLWVFGLVAMLGVVGVFAWLLERRGNAGQFGGTPAQGIGSGFWWAAVTMSTVGYGDKAPATLGGRLLALVWMFTAIILVAVFTAGITASLTVGALESRVQGIDDLPQVRVATVNASTADQWLQEQGIRRLTVDGSAAALQLLATGEVDAVVGDAAALRFQIRHQRVGQGLHVLPQRLDRQQYALALAPGHAARREALNRSLLRTLESPQWQARLNALLGEGG</sequence>
<organism evidence="13 14">
    <name type="scientific">Pseudomarimonas arenosa</name>
    <dbReference type="NCBI Taxonomy" id="2774145"/>
    <lineage>
        <taxon>Bacteria</taxon>
        <taxon>Pseudomonadati</taxon>
        <taxon>Pseudomonadota</taxon>
        <taxon>Gammaproteobacteria</taxon>
        <taxon>Lysobacterales</taxon>
        <taxon>Lysobacteraceae</taxon>
        <taxon>Pseudomarimonas</taxon>
    </lineage>
</organism>
<feature type="signal peptide" evidence="11">
    <location>
        <begin position="1"/>
        <end position="20"/>
    </location>
</feature>
<proteinExistence type="predicted"/>
<dbReference type="Proteomes" id="UP000613768">
    <property type="component" value="Unassembled WGS sequence"/>
</dbReference>
<accession>A0AAW3ZNV1</accession>
<evidence type="ECO:0000256" key="2">
    <source>
        <dbReference type="ARBA" id="ARBA00022448"/>
    </source>
</evidence>
<evidence type="ECO:0000313" key="13">
    <source>
        <dbReference type="EMBL" id="MBD8526854.1"/>
    </source>
</evidence>
<comment type="subcellular location">
    <subcellularLocation>
        <location evidence="1">Membrane</location>
        <topology evidence="1">Multi-pass membrane protein</topology>
    </subcellularLocation>
</comment>
<evidence type="ECO:0000256" key="11">
    <source>
        <dbReference type="SAM" id="SignalP"/>
    </source>
</evidence>
<dbReference type="InterPro" id="IPR001320">
    <property type="entry name" value="Iontro_rcpt_C"/>
</dbReference>
<name>A0AAW3ZNV1_9GAMM</name>
<dbReference type="InterPro" id="IPR001638">
    <property type="entry name" value="Solute-binding_3/MltF_N"/>
</dbReference>
<feature type="transmembrane region" description="Helical" evidence="10">
    <location>
        <begin position="179"/>
        <end position="200"/>
    </location>
</feature>
<evidence type="ECO:0000256" key="6">
    <source>
        <dbReference type="ARBA" id="ARBA00023136"/>
    </source>
</evidence>
<evidence type="ECO:0000256" key="10">
    <source>
        <dbReference type="SAM" id="Phobius"/>
    </source>
</evidence>
<dbReference type="Gene3D" id="3.40.190.10">
    <property type="entry name" value="Periplasmic binding protein-like II"/>
    <property type="match status" value="2"/>
</dbReference>
<dbReference type="SUPFAM" id="SSF53850">
    <property type="entry name" value="Periplasmic binding protein-like II"/>
    <property type="match status" value="1"/>
</dbReference>
<evidence type="ECO:0000256" key="3">
    <source>
        <dbReference type="ARBA" id="ARBA00022692"/>
    </source>
</evidence>
<dbReference type="AlphaFoldDB" id="A0AAW3ZNV1"/>
<keyword evidence="3 10" id="KW-0812">Transmembrane</keyword>
<dbReference type="Pfam" id="PF00497">
    <property type="entry name" value="SBP_bac_3"/>
    <property type="match status" value="1"/>
</dbReference>
<feature type="domain" description="Solute-binding protein family 3/N-terminal" evidence="12">
    <location>
        <begin position="45"/>
        <end position="367"/>
    </location>
</feature>
<dbReference type="Gene3D" id="1.10.287.70">
    <property type="match status" value="1"/>
</dbReference>
<dbReference type="InterPro" id="IPR015683">
    <property type="entry name" value="Ionotropic_Glu_rcpt"/>
</dbReference>
<feature type="chain" id="PRO_5043823078" evidence="11">
    <location>
        <begin position="21"/>
        <end position="368"/>
    </location>
</feature>
<gene>
    <name evidence="13" type="ORF">IFO71_14020</name>
</gene>
<dbReference type="GO" id="GO:0016020">
    <property type="term" value="C:membrane"/>
    <property type="evidence" value="ECO:0007669"/>
    <property type="project" value="UniProtKB-SubCell"/>
</dbReference>
<comment type="caution">
    <text evidence="13">The sequence shown here is derived from an EMBL/GenBank/DDBJ whole genome shotgun (WGS) entry which is preliminary data.</text>
</comment>
<reference evidence="13 14" key="1">
    <citation type="submission" date="2020-09" db="EMBL/GenBank/DDBJ databases">
        <title>Pseudoxanthomonas sp. CAU 1598 isolated from sand of Yaerae Beach.</title>
        <authorList>
            <person name="Kim W."/>
        </authorList>
    </citation>
    <scope>NUCLEOTIDE SEQUENCE [LARGE SCALE GENOMIC DNA]</scope>
    <source>
        <strain evidence="13 14">CAU 1598</strain>
    </source>
</reference>
<dbReference type="GO" id="GO:0015276">
    <property type="term" value="F:ligand-gated monoatomic ion channel activity"/>
    <property type="evidence" value="ECO:0007669"/>
    <property type="project" value="InterPro"/>
</dbReference>
<evidence type="ECO:0000256" key="7">
    <source>
        <dbReference type="ARBA" id="ARBA00023170"/>
    </source>
</evidence>
<keyword evidence="9" id="KW-0407">Ion channel</keyword>
<evidence type="ECO:0000256" key="1">
    <source>
        <dbReference type="ARBA" id="ARBA00004141"/>
    </source>
</evidence>